<evidence type="ECO:0000256" key="2">
    <source>
        <dbReference type="ARBA" id="ARBA00023002"/>
    </source>
</evidence>
<comment type="caution">
    <text evidence="4">The sequence shown here is derived from an EMBL/GenBank/DDBJ whole genome shotgun (WGS) entry which is preliminary data.</text>
</comment>
<comment type="cofactor">
    <cofactor evidence="1">
        <name>Fe(2+)</name>
        <dbReference type="ChEBI" id="CHEBI:29033"/>
    </cofactor>
</comment>
<proteinExistence type="predicted"/>
<evidence type="ECO:0000313" key="5">
    <source>
        <dbReference type="Proteomes" id="UP000534870"/>
    </source>
</evidence>
<keyword evidence="2" id="KW-0560">Oxidoreductase</keyword>
<dbReference type="InterPro" id="IPR003819">
    <property type="entry name" value="TauD/TfdA-like"/>
</dbReference>
<feature type="domain" description="TauD/TfdA-like" evidence="3">
    <location>
        <begin position="87"/>
        <end position="386"/>
    </location>
</feature>
<dbReference type="Pfam" id="PF02668">
    <property type="entry name" value="TauD"/>
    <property type="match status" value="1"/>
</dbReference>
<dbReference type="Proteomes" id="UP000534870">
    <property type="component" value="Unassembled WGS sequence"/>
</dbReference>
<evidence type="ECO:0000259" key="3">
    <source>
        <dbReference type="Pfam" id="PF02668"/>
    </source>
</evidence>
<dbReference type="InterPro" id="IPR042098">
    <property type="entry name" value="TauD-like_sf"/>
</dbReference>
<sequence length="396" mass="44077">MDRTLFRSVDQTVPLVTARFLTAGSHDRKTNHYILGRQLMSNRTSRRGFLSETPFAPGISCGRLGEGMPLLVTPFPGSALATAPEAWRTWLRDNNGAVMAALNEAGAMLFRGFAPTTTRQFGTLFDHLMPFSEGCRGIANPRATKDGRVLTSTSAPPGFRLHLHQEICYAPSFPDLLVFHCVKPSPTGGETTLGDMRRMRQMLPATFNDKLDRLGIIYRRHFVHPDMPPHPFAPAIRNFHRSWDMAFGTKDRKEVEAICSDLGSFEWGDDGSLEITYASPGTIEHPFSSETIWFNQIATLHANPRSLGHFSSSIRRLYPPGAKLPTTVTWGDGSVIIDAELQPVYAALDTLTVATPWERDDVMLVDNISTAHGRNIFSGEREIEVAMFDNLPNEEF</sequence>
<dbReference type="AlphaFoldDB" id="A0A7Y7M4A1"/>
<dbReference type="InterPro" id="IPR050411">
    <property type="entry name" value="AlphaKG_dependent_hydroxylases"/>
</dbReference>
<dbReference type="PANTHER" id="PTHR10696:SF21">
    <property type="entry name" value="TAUD_TFDA-LIKE DOMAIN-CONTAINING PROTEIN"/>
    <property type="match status" value="1"/>
</dbReference>
<dbReference type="EMBL" id="JABXXP010000004">
    <property type="protein sequence ID" value="NVN09772.1"/>
    <property type="molecule type" value="Genomic_DNA"/>
</dbReference>
<accession>A0A7Y7M4A1</accession>
<dbReference type="SUPFAM" id="SSF51197">
    <property type="entry name" value="Clavaminate synthase-like"/>
    <property type="match status" value="1"/>
</dbReference>
<evidence type="ECO:0000256" key="1">
    <source>
        <dbReference type="ARBA" id="ARBA00001954"/>
    </source>
</evidence>
<dbReference type="PANTHER" id="PTHR10696">
    <property type="entry name" value="GAMMA-BUTYROBETAINE HYDROXYLASE-RELATED"/>
    <property type="match status" value="1"/>
</dbReference>
<dbReference type="Gene3D" id="3.60.130.10">
    <property type="entry name" value="Clavaminate synthase-like"/>
    <property type="match status" value="1"/>
</dbReference>
<name>A0A7Y7M4A1_9PROT</name>
<organism evidence="4 5">
    <name type="scientific">Nguyenibacter vanlangensis</name>
    <dbReference type="NCBI Taxonomy" id="1216886"/>
    <lineage>
        <taxon>Bacteria</taxon>
        <taxon>Pseudomonadati</taxon>
        <taxon>Pseudomonadota</taxon>
        <taxon>Alphaproteobacteria</taxon>
        <taxon>Acetobacterales</taxon>
        <taxon>Acetobacteraceae</taxon>
        <taxon>Nguyenibacter</taxon>
    </lineage>
</organism>
<gene>
    <name evidence="4" type="ORF">HUK84_01185</name>
</gene>
<keyword evidence="4" id="KW-0223">Dioxygenase</keyword>
<protein>
    <submittedName>
        <fullName evidence="4">TauD/TfdA family dioxygenase</fullName>
    </submittedName>
</protein>
<reference evidence="4 5" key="1">
    <citation type="submission" date="2020-06" db="EMBL/GenBank/DDBJ databases">
        <title>Description of novel acetic acid bacteria.</title>
        <authorList>
            <person name="Sombolestani A."/>
        </authorList>
    </citation>
    <scope>NUCLEOTIDE SEQUENCE [LARGE SCALE GENOMIC DNA]</scope>
    <source>
        <strain evidence="4 5">LMG 31431</strain>
    </source>
</reference>
<evidence type="ECO:0000313" key="4">
    <source>
        <dbReference type="EMBL" id="NVN09772.1"/>
    </source>
</evidence>
<dbReference type="GO" id="GO:0016706">
    <property type="term" value="F:2-oxoglutarate-dependent dioxygenase activity"/>
    <property type="evidence" value="ECO:0007669"/>
    <property type="project" value="UniProtKB-ARBA"/>
</dbReference>